<feature type="domain" description="Thioredoxin" evidence="2">
    <location>
        <begin position="661"/>
        <end position="811"/>
    </location>
</feature>
<dbReference type="GO" id="GO:0016209">
    <property type="term" value="F:antioxidant activity"/>
    <property type="evidence" value="ECO:0007669"/>
    <property type="project" value="InterPro"/>
</dbReference>
<proteinExistence type="predicted"/>
<dbReference type="SUPFAM" id="SSF52833">
    <property type="entry name" value="Thioredoxin-like"/>
    <property type="match status" value="1"/>
</dbReference>
<dbReference type="PROSITE" id="PS51352">
    <property type="entry name" value="THIOREDOXIN_2"/>
    <property type="match status" value="1"/>
</dbReference>
<dbReference type="OrthoDB" id="9778494at2"/>
<name>A0A517PYL1_9PLAN</name>
<feature type="region of interest" description="Disordered" evidence="1">
    <location>
        <begin position="35"/>
        <end position="57"/>
    </location>
</feature>
<dbReference type="InterPro" id="IPR036249">
    <property type="entry name" value="Thioredoxin-like_sf"/>
</dbReference>
<dbReference type="SUPFAM" id="SSF48452">
    <property type="entry name" value="TPR-like"/>
    <property type="match status" value="1"/>
</dbReference>
<dbReference type="GO" id="GO:0016491">
    <property type="term" value="F:oxidoreductase activity"/>
    <property type="evidence" value="ECO:0007669"/>
    <property type="project" value="InterPro"/>
</dbReference>
<dbReference type="PANTHER" id="PTHR45588:SF1">
    <property type="entry name" value="WW DOMAIN-CONTAINING PROTEIN"/>
    <property type="match status" value="1"/>
</dbReference>
<dbReference type="InterPro" id="IPR000866">
    <property type="entry name" value="AhpC/TSA"/>
</dbReference>
<dbReference type="Gene3D" id="1.25.40.10">
    <property type="entry name" value="Tetratricopeptide repeat domain"/>
    <property type="match status" value="2"/>
</dbReference>
<feature type="region of interest" description="Disordered" evidence="1">
    <location>
        <begin position="444"/>
        <end position="506"/>
    </location>
</feature>
<evidence type="ECO:0000259" key="2">
    <source>
        <dbReference type="PROSITE" id="PS51352"/>
    </source>
</evidence>
<dbReference type="EMBL" id="CP036266">
    <property type="protein sequence ID" value="QDT24471.1"/>
    <property type="molecule type" value="Genomic_DNA"/>
</dbReference>
<organism evidence="3 4">
    <name type="scientific">Gimesia chilikensis</name>
    <dbReference type="NCBI Taxonomy" id="2605989"/>
    <lineage>
        <taxon>Bacteria</taxon>
        <taxon>Pseudomonadati</taxon>
        <taxon>Planctomycetota</taxon>
        <taxon>Planctomycetia</taxon>
        <taxon>Planctomycetales</taxon>
        <taxon>Planctomycetaceae</taxon>
        <taxon>Gimesia</taxon>
    </lineage>
</organism>
<sequence length="825" mass="92960">MSLTLPASLQRYFLILTTVAGLLCCSAGPVLSADKTEAKKEKSAEAESTSKDSAESDDVLAGHSYHGEVFNEGPRRAAYLMGGTGDVHFDVTVKNPEAQKFLDQGLGQLHGFWYLEAERSFRHAANLDKDCAMAFWGAAMCNLKNEKRAKGFIEEANKRLDKITPREKKYIKALEDYINADKKKSKERNEAYTKALEDLIIEYPDDLEAKAFLAVHLYQSRSASTSYVAAEALLQDIFAKNPMHPAHHYRIHLWDHRKPEMALTSAANCGQSSPGIAHMWHMPGHIYSRLKRYQDAVWQQEASARVDHAHMMRDAVMPDQIHNYAHNNEWLIRNLIFIGRVHDAVDLAKNMISLPQHPKYNTLKKRGSAKYGRMRLLQVLRTYELWDDIIALSQTPYLEPTAEEDEQLNRLRYLGLANFQNGRSPEGEQVIAQLQKRLETLETEKTKAEADAEQKAKNSEKADDKQTDEKSDPKTDEKKDAKKDGKADSKKKAAPTEKDIKAAKEKAGKPFVARIKKVQKHIDALQGHQAIAAGDFKKGHELLKKAGGADDVYLIVVQWKSGDAEKAEKALRKLIGSHKNEVQPQATLVELLWQSGKKEEAKKEFDKLRKLSATIDLDVPLFTRLAPVAEAAGYAGDWRIENKLASDVGDRPDLKTLGPFRWEPSPVPTWQLKDAKGQLRSSDEFKGKPHVLIFYLGYSCLHCAQQLQAFAPMVKEFEQAGFPLMAISTDDQEGLKTSIKNYDKGDLPIPLFSNSKLDVFKSFHVFDDFEKQPLHGTFIIDAKGNVVWQDISYEPFMDPEFVLKEAKRLLPQHGGKEELSAVSGK</sequence>
<dbReference type="Gene3D" id="3.40.30.10">
    <property type="entry name" value="Glutaredoxin"/>
    <property type="match status" value="1"/>
</dbReference>
<evidence type="ECO:0000256" key="1">
    <source>
        <dbReference type="SAM" id="MobiDB-lite"/>
    </source>
</evidence>
<dbReference type="RefSeq" id="WP_145193179.1">
    <property type="nucleotide sequence ID" value="NZ_CP036266.1"/>
</dbReference>
<evidence type="ECO:0000313" key="3">
    <source>
        <dbReference type="EMBL" id="QDT24471.1"/>
    </source>
</evidence>
<dbReference type="InterPro" id="IPR013766">
    <property type="entry name" value="Thioredoxin_domain"/>
</dbReference>
<reference evidence="3 4" key="1">
    <citation type="submission" date="2019-02" db="EMBL/GenBank/DDBJ databases">
        <title>Deep-cultivation of Planctomycetes and their phenomic and genomic characterization uncovers novel biology.</title>
        <authorList>
            <person name="Wiegand S."/>
            <person name="Jogler M."/>
            <person name="Boedeker C."/>
            <person name="Pinto D."/>
            <person name="Vollmers J."/>
            <person name="Rivas-Marin E."/>
            <person name="Kohn T."/>
            <person name="Peeters S.H."/>
            <person name="Heuer A."/>
            <person name="Rast P."/>
            <person name="Oberbeckmann S."/>
            <person name="Bunk B."/>
            <person name="Jeske O."/>
            <person name="Meyerdierks A."/>
            <person name="Storesund J.E."/>
            <person name="Kallscheuer N."/>
            <person name="Luecker S."/>
            <person name="Lage O.M."/>
            <person name="Pohl T."/>
            <person name="Merkel B.J."/>
            <person name="Hornburger P."/>
            <person name="Mueller R.-W."/>
            <person name="Bruemmer F."/>
            <person name="Labrenz M."/>
            <person name="Spormann A.M."/>
            <person name="Op den Camp H."/>
            <person name="Overmann J."/>
            <person name="Amann R."/>
            <person name="Jetten M.S.M."/>
            <person name="Mascher T."/>
            <person name="Medema M.H."/>
            <person name="Devos D.P."/>
            <person name="Kaster A.-K."/>
            <person name="Ovreas L."/>
            <person name="Rohde M."/>
            <person name="Galperin M.Y."/>
            <person name="Jogler C."/>
        </authorList>
    </citation>
    <scope>NUCLEOTIDE SEQUENCE [LARGE SCALE GENOMIC DNA]</scope>
    <source>
        <strain evidence="3 4">HG66A1</strain>
    </source>
</reference>
<dbReference type="GO" id="GO:0006950">
    <property type="term" value="P:response to stress"/>
    <property type="evidence" value="ECO:0007669"/>
    <property type="project" value="UniProtKB-ARBA"/>
</dbReference>
<keyword evidence="4" id="KW-1185">Reference proteome</keyword>
<accession>A0A517PYL1</accession>
<dbReference type="PANTHER" id="PTHR45588">
    <property type="entry name" value="TPR DOMAIN-CONTAINING PROTEIN"/>
    <property type="match status" value="1"/>
</dbReference>
<dbReference type="Proteomes" id="UP000320421">
    <property type="component" value="Chromosome"/>
</dbReference>
<evidence type="ECO:0000313" key="4">
    <source>
        <dbReference type="Proteomes" id="UP000320421"/>
    </source>
</evidence>
<dbReference type="AlphaFoldDB" id="A0A517PYL1"/>
<protein>
    <submittedName>
        <fullName evidence="3">Thiol-disulfide oxidoreductase ResA</fullName>
    </submittedName>
</protein>
<gene>
    <name evidence="3" type="primary">resA_10</name>
    <name evidence="3" type="ORF">HG66A1_63030</name>
</gene>
<dbReference type="CDD" id="cd02971">
    <property type="entry name" value="PRX_family"/>
    <property type="match status" value="1"/>
</dbReference>
<dbReference type="InterPro" id="IPR011990">
    <property type="entry name" value="TPR-like_helical_dom_sf"/>
</dbReference>
<feature type="compositionally biased region" description="Basic and acidic residues" evidence="1">
    <location>
        <begin position="35"/>
        <end position="54"/>
    </location>
</feature>
<dbReference type="Pfam" id="PF00578">
    <property type="entry name" value="AhpC-TSA"/>
    <property type="match status" value="1"/>
</dbReference>